<keyword evidence="5" id="KW-0804">Transcription</keyword>
<dbReference type="PROSITE" id="PS51755">
    <property type="entry name" value="OMPR_PHOB"/>
    <property type="match status" value="1"/>
</dbReference>
<dbReference type="GO" id="GO:0006355">
    <property type="term" value="P:regulation of DNA-templated transcription"/>
    <property type="evidence" value="ECO:0007669"/>
    <property type="project" value="InterPro"/>
</dbReference>
<feature type="domain" description="OmpR/PhoB-type" evidence="9">
    <location>
        <begin position="129"/>
        <end position="228"/>
    </location>
</feature>
<evidence type="ECO:0000256" key="3">
    <source>
        <dbReference type="ARBA" id="ARBA00023015"/>
    </source>
</evidence>
<dbReference type="GO" id="GO:0000156">
    <property type="term" value="F:phosphorelay response regulator activity"/>
    <property type="evidence" value="ECO:0007669"/>
    <property type="project" value="TreeGrafter"/>
</dbReference>
<protein>
    <submittedName>
        <fullName evidence="10">Alkaline phosphatase synthesis transcriptional regulatory protein SphR</fullName>
    </submittedName>
</protein>
<dbReference type="PANTHER" id="PTHR48111:SF40">
    <property type="entry name" value="PHOSPHATE REGULON TRANSCRIPTIONAL REGULATORY PROTEIN PHOB"/>
    <property type="match status" value="1"/>
</dbReference>
<dbReference type="InterPro" id="IPR001867">
    <property type="entry name" value="OmpR/PhoB-type_DNA-bd"/>
</dbReference>
<evidence type="ECO:0000256" key="6">
    <source>
        <dbReference type="PROSITE-ProRule" id="PRU00169"/>
    </source>
</evidence>
<dbReference type="CDD" id="cd00383">
    <property type="entry name" value="trans_reg_C"/>
    <property type="match status" value="1"/>
</dbReference>
<comment type="caution">
    <text evidence="10">The sequence shown here is derived from an EMBL/GenBank/DDBJ whole genome shotgun (WGS) entry which is preliminary data.</text>
</comment>
<evidence type="ECO:0000256" key="1">
    <source>
        <dbReference type="ARBA" id="ARBA00022553"/>
    </source>
</evidence>
<evidence type="ECO:0000313" key="11">
    <source>
        <dbReference type="Proteomes" id="UP000236173"/>
    </source>
</evidence>
<dbReference type="InterPro" id="IPR036388">
    <property type="entry name" value="WH-like_DNA-bd_sf"/>
</dbReference>
<dbReference type="Gene3D" id="1.10.10.10">
    <property type="entry name" value="Winged helix-like DNA-binding domain superfamily/Winged helix DNA-binding domain"/>
    <property type="match status" value="1"/>
</dbReference>
<sequence length="228" mass="25808">MNEKILIVEDELPLAQAIAYALKREGYQVRVASDGQDGLRVALAEKPDLVILDLMLPALDGWEVCRTLRAKSAVPILILTARGDEQDRVLGLELGADDYVVKPFSMRELIARVRALLRRAKRLTIVDEPDILQSGNLTLFVAEHRAELDGNELPLTPREFALLKVLMLHKGRALSREQLLELAWGFKEFIDPHTVDVHVHWLREKIEPDPKNPKRIVTVRGVGYRFTG</sequence>
<dbReference type="GO" id="GO:0032993">
    <property type="term" value="C:protein-DNA complex"/>
    <property type="evidence" value="ECO:0007669"/>
    <property type="project" value="TreeGrafter"/>
</dbReference>
<dbReference type="SMART" id="SM00862">
    <property type="entry name" value="Trans_reg_C"/>
    <property type="match status" value="1"/>
</dbReference>
<dbReference type="InterPro" id="IPR001789">
    <property type="entry name" value="Sig_transdc_resp-reg_receiver"/>
</dbReference>
<dbReference type="AlphaFoldDB" id="A0A2H5XET0"/>
<dbReference type="EMBL" id="BEHT01000034">
    <property type="protein sequence ID" value="GBC99698.1"/>
    <property type="molecule type" value="Genomic_DNA"/>
</dbReference>
<gene>
    <name evidence="10" type="primary">sphR</name>
    <name evidence="10" type="ORF">HRbin17_02229</name>
</gene>
<feature type="modified residue" description="4-aspartylphosphate" evidence="6">
    <location>
        <position position="53"/>
    </location>
</feature>
<dbReference type="GO" id="GO:0000976">
    <property type="term" value="F:transcription cis-regulatory region binding"/>
    <property type="evidence" value="ECO:0007669"/>
    <property type="project" value="TreeGrafter"/>
</dbReference>
<dbReference type="GO" id="GO:0005829">
    <property type="term" value="C:cytosol"/>
    <property type="evidence" value="ECO:0007669"/>
    <property type="project" value="TreeGrafter"/>
</dbReference>
<evidence type="ECO:0000256" key="2">
    <source>
        <dbReference type="ARBA" id="ARBA00023012"/>
    </source>
</evidence>
<dbReference type="InterPro" id="IPR011006">
    <property type="entry name" value="CheY-like_superfamily"/>
</dbReference>
<dbReference type="PROSITE" id="PS50110">
    <property type="entry name" value="RESPONSE_REGULATORY"/>
    <property type="match status" value="1"/>
</dbReference>
<evidence type="ECO:0000256" key="4">
    <source>
        <dbReference type="ARBA" id="ARBA00023125"/>
    </source>
</evidence>
<dbReference type="Proteomes" id="UP000236173">
    <property type="component" value="Unassembled WGS sequence"/>
</dbReference>
<keyword evidence="2" id="KW-0902">Two-component regulatory system</keyword>
<dbReference type="InterPro" id="IPR039420">
    <property type="entry name" value="WalR-like"/>
</dbReference>
<name>A0A2H5XET0_9BACT</name>
<dbReference type="Gene3D" id="3.40.50.2300">
    <property type="match status" value="1"/>
</dbReference>
<feature type="domain" description="Response regulatory" evidence="8">
    <location>
        <begin position="4"/>
        <end position="117"/>
    </location>
</feature>
<dbReference type="Pfam" id="PF00486">
    <property type="entry name" value="Trans_reg_C"/>
    <property type="match status" value="1"/>
</dbReference>
<dbReference type="Pfam" id="PF00072">
    <property type="entry name" value="Response_reg"/>
    <property type="match status" value="1"/>
</dbReference>
<organism evidence="10 11">
    <name type="scientific">Candidatus Fervidibacter japonicus</name>
    <dbReference type="NCBI Taxonomy" id="2035412"/>
    <lineage>
        <taxon>Bacteria</taxon>
        <taxon>Candidatus Fervidibacterota</taxon>
        <taxon>Candidatus Fervidibacter</taxon>
    </lineage>
</organism>
<dbReference type="FunFam" id="3.40.50.2300:FF:000001">
    <property type="entry name" value="DNA-binding response regulator PhoB"/>
    <property type="match status" value="1"/>
</dbReference>
<reference evidence="11" key="1">
    <citation type="submission" date="2017-09" db="EMBL/GenBank/DDBJ databases">
        <title>Metaegenomics of thermophilic ammonia-oxidizing enrichment culture.</title>
        <authorList>
            <person name="Kato S."/>
            <person name="Suzuki K."/>
        </authorList>
    </citation>
    <scope>NUCLEOTIDE SEQUENCE [LARGE SCALE GENOMIC DNA]</scope>
</reference>
<dbReference type="FunFam" id="1.10.10.10:FF:000018">
    <property type="entry name" value="DNA-binding response regulator ResD"/>
    <property type="match status" value="1"/>
</dbReference>
<evidence type="ECO:0000259" key="8">
    <source>
        <dbReference type="PROSITE" id="PS50110"/>
    </source>
</evidence>
<evidence type="ECO:0000256" key="7">
    <source>
        <dbReference type="PROSITE-ProRule" id="PRU01091"/>
    </source>
</evidence>
<accession>A0A2H5XET0</accession>
<feature type="DNA-binding region" description="OmpR/PhoB-type" evidence="7">
    <location>
        <begin position="129"/>
        <end position="228"/>
    </location>
</feature>
<dbReference type="Gene3D" id="6.10.250.690">
    <property type="match status" value="1"/>
</dbReference>
<dbReference type="SUPFAM" id="SSF52172">
    <property type="entry name" value="CheY-like"/>
    <property type="match status" value="1"/>
</dbReference>
<keyword evidence="1 6" id="KW-0597">Phosphoprotein</keyword>
<evidence type="ECO:0000259" key="9">
    <source>
        <dbReference type="PROSITE" id="PS51755"/>
    </source>
</evidence>
<evidence type="ECO:0000256" key="5">
    <source>
        <dbReference type="ARBA" id="ARBA00023163"/>
    </source>
</evidence>
<dbReference type="SUPFAM" id="SSF46894">
    <property type="entry name" value="C-terminal effector domain of the bipartite response regulators"/>
    <property type="match status" value="1"/>
</dbReference>
<evidence type="ECO:0000313" key="10">
    <source>
        <dbReference type="EMBL" id="GBC99698.1"/>
    </source>
</evidence>
<keyword evidence="4 7" id="KW-0238">DNA-binding</keyword>
<dbReference type="PANTHER" id="PTHR48111">
    <property type="entry name" value="REGULATOR OF RPOS"/>
    <property type="match status" value="1"/>
</dbReference>
<proteinExistence type="predicted"/>
<dbReference type="SMART" id="SM00448">
    <property type="entry name" value="REC"/>
    <property type="match status" value="1"/>
</dbReference>
<keyword evidence="3" id="KW-0805">Transcription regulation</keyword>
<dbReference type="InterPro" id="IPR016032">
    <property type="entry name" value="Sig_transdc_resp-reg_C-effctor"/>
</dbReference>